<sequence>MELSIRVIDENGNEQTISGVKRENWENMTDSCPECGGREFNHFSTSGGHYGTNDSAVVLRSDFWDAERPLFTRCRDCREILYKHPAFDLLVNSDEDVEIPLDF</sequence>
<evidence type="ECO:0000313" key="1">
    <source>
        <dbReference type="EMBL" id="MFD1600463.1"/>
    </source>
</evidence>
<protein>
    <submittedName>
        <fullName evidence="1">Uncharacterized protein</fullName>
    </submittedName>
</protein>
<comment type="caution">
    <text evidence="1">The sequence shown here is derived from an EMBL/GenBank/DDBJ whole genome shotgun (WGS) entry which is preliminary data.</text>
</comment>
<reference evidence="1 2" key="1">
    <citation type="journal article" date="2019" name="Int. J. Syst. Evol. Microbiol.">
        <title>The Global Catalogue of Microorganisms (GCM) 10K type strain sequencing project: providing services to taxonomists for standard genome sequencing and annotation.</title>
        <authorList>
            <consortium name="The Broad Institute Genomics Platform"/>
            <consortium name="The Broad Institute Genome Sequencing Center for Infectious Disease"/>
            <person name="Wu L."/>
            <person name="Ma J."/>
        </authorList>
    </citation>
    <scope>NUCLEOTIDE SEQUENCE [LARGE SCALE GENOMIC DNA]</scope>
    <source>
        <strain evidence="1 2">CGMCC 1.12121</strain>
    </source>
</reference>
<name>A0ABD6CT29_9EURY</name>
<dbReference type="Proteomes" id="UP001597085">
    <property type="component" value="Unassembled WGS sequence"/>
</dbReference>
<evidence type="ECO:0000313" key="2">
    <source>
        <dbReference type="Proteomes" id="UP001597085"/>
    </source>
</evidence>
<organism evidence="1 2">
    <name type="scientific">Halobellus rarus</name>
    <dbReference type="NCBI Taxonomy" id="1126237"/>
    <lineage>
        <taxon>Archaea</taxon>
        <taxon>Methanobacteriati</taxon>
        <taxon>Methanobacteriota</taxon>
        <taxon>Stenosarchaea group</taxon>
        <taxon>Halobacteria</taxon>
        <taxon>Halobacteriales</taxon>
        <taxon>Haloferacaceae</taxon>
        <taxon>Halobellus</taxon>
    </lineage>
</organism>
<dbReference type="EMBL" id="JBHUDK010000015">
    <property type="protein sequence ID" value="MFD1600463.1"/>
    <property type="molecule type" value="Genomic_DNA"/>
</dbReference>
<proteinExistence type="predicted"/>
<gene>
    <name evidence="1" type="ORF">ACFSBX_16080</name>
</gene>
<keyword evidence="2" id="KW-1185">Reference proteome</keyword>
<accession>A0ABD6CT29</accession>
<dbReference type="AlphaFoldDB" id="A0ABD6CT29"/>
<dbReference type="RefSeq" id="WP_256422203.1">
    <property type="nucleotide sequence ID" value="NZ_JANHDI010000011.1"/>
</dbReference>